<gene>
    <name evidence="1" type="ORF">CARN7_1146</name>
</gene>
<dbReference type="EMBL" id="CABR01000082">
    <property type="protein sequence ID" value="CBI10368.1"/>
    <property type="molecule type" value="Genomic_DNA"/>
</dbReference>
<dbReference type="AlphaFoldDB" id="E6QSZ6"/>
<comment type="caution">
    <text evidence="1">The sequence shown here is derived from an EMBL/GenBank/DDBJ whole genome shotgun (WGS) entry which is preliminary data.</text>
</comment>
<name>E6QSZ6_9ZZZZ</name>
<proteinExistence type="predicted"/>
<organism evidence="1">
    <name type="scientific">mine drainage metagenome</name>
    <dbReference type="NCBI Taxonomy" id="410659"/>
    <lineage>
        <taxon>unclassified sequences</taxon>
        <taxon>metagenomes</taxon>
        <taxon>ecological metagenomes</taxon>
    </lineage>
</organism>
<sequence length="71" mass="8397">MPMSIKPRYHRLHENGGLISYPKLFWCKNSVPRITASVQCTGYKALFIAKIFLNFMSYQIYSLYQHLRLPD</sequence>
<accession>E6QSZ6</accession>
<evidence type="ECO:0000313" key="1">
    <source>
        <dbReference type="EMBL" id="CBI10368.1"/>
    </source>
</evidence>
<protein>
    <submittedName>
        <fullName evidence="1">Uncharacterized protein</fullName>
    </submittedName>
</protein>
<reference evidence="1" key="1">
    <citation type="submission" date="2009-10" db="EMBL/GenBank/DDBJ databases">
        <title>Diversity of trophic interactions inside an arsenic-rich microbial ecosystem.</title>
        <authorList>
            <person name="Bertin P.N."/>
            <person name="Heinrich-Salmeron A."/>
            <person name="Pelletier E."/>
            <person name="Goulhen-Chollet F."/>
            <person name="Arsene-Ploetze F."/>
            <person name="Gallien S."/>
            <person name="Calteau A."/>
            <person name="Vallenet D."/>
            <person name="Casiot C."/>
            <person name="Chane-Woon-Ming B."/>
            <person name="Giloteaux L."/>
            <person name="Barakat M."/>
            <person name="Bonnefoy V."/>
            <person name="Bruneel O."/>
            <person name="Chandler M."/>
            <person name="Cleiss J."/>
            <person name="Duran R."/>
            <person name="Elbaz-Poulichet F."/>
            <person name="Fonknechten N."/>
            <person name="Lauga B."/>
            <person name="Mornico D."/>
            <person name="Ortet P."/>
            <person name="Schaeffer C."/>
            <person name="Siguier P."/>
            <person name="Alexander Thil Smith A."/>
            <person name="Van Dorsselaer A."/>
            <person name="Weissenbach J."/>
            <person name="Medigue C."/>
            <person name="Le Paslier D."/>
        </authorList>
    </citation>
    <scope>NUCLEOTIDE SEQUENCE</scope>
</reference>